<keyword evidence="7" id="KW-0812">Transmembrane</keyword>
<dbReference type="GO" id="GO:0051537">
    <property type="term" value="F:2 iron, 2 sulfur cluster binding"/>
    <property type="evidence" value="ECO:0007669"/>
    <property type="project" value="UniProtKB-KW"/>
</dbReference>
<feature type="region of interest" description="Disordered" evidence="6">
    <location>
        <begin position="298"/>
        <end position="337"/>
    </location>
</feature>
<organism evidence="9 10">
    <name type="scientific">Streptomyces calidiresistens</name>
    <dbReference type="NCBI Taxonomy" id="1485586"/>
    <lineage>
        <taxon>Bacteria</taxon>
        <taxon>Bacillati</taxon>
        <taxon>Actinomycetota</taxon>
        <taxon>Actinomycetes</taxon>
        <taxon>Kitasatosporales</taxon>
        <taxon>Streptomycetaceae</taxon>
        <taxon>Streptomyces</taxon>
    </lineage>
</organism>
<keyword evidence="1" id="KW-0001">2Fe-2S</keyword>
<evidence type="ECO:0000259" key="8">
    <source>
        <dbReference type="PROSITE" id="PS51296"/>
    </source>
</evidence>
<dbReference type="PROSITE" id="PS51296">
    <property type="entry name" value="RIESKE"/>
    <property type="match status" value="1"/>
</dbReference>
<evidence type="ECO:0000256" key="4">
    <source>
        <dbReference type="ARBA" id="ARBA00023004"/>
    </source>
</evidence>
<dbReference type="CDD" id="cd03467">
    <property type="entry name" value="Rieske"/>
    <property type="match status" value="1"/>
</dbReference>
<accession>A0A7W3T1T3</accession>
<feature type="transmembrane region" description="Helical" evidence="7">
    <location>
        <begin position="124"/>
        <end position="144"/>
    </location>
</feature>
<evidence type="ECO:0000256" key="6">
    <source>
        <dbReference type="SAM" id="MobiDB-lite"/>
    </source>
</evidence>
<feature type="transmembrane region" description="Helical" evidence="7">
    <location>
        <begin position="156"/>
        <end position="177"/>
    </location>
</feature>
<evidence type="ECO:0000256" key="5">
    <source>
        <dbReference type="ARBA" id="ARBA00023014"/>
    </source>
</evidence>
<protein>
    <submittedName>
        <fullName evidence="9">Rieske 2Fe-2S domain-containing protein</fullName>
    </submittedName>
</protein>
<dbReference type="Proteomes" id="UP000530234">
    <property type="component" value="Unassembled WGS sequence"/>
</dbReference>
<keyword evidence="2" id="KW-0479">Metal-binding</keyword>
<evidence type="ECO:0000313" key="10">
    <source>
        <dbReference type="Proteomes" id="UP000530234"/>
    </source>
</evidence>
<dbReference type="GO" id="GO:0004497">
    <property type="term" value="F:monooxygenase activity"/>
    <property type="evidence" value="ECO:0007669"/>
    <property type="project" value="UniProtKB-ARBA"/>
</dbReference>
<keyword evidence="7" id="KW-1133">Transmembrane helix</keyword>
<dbReference type="InterPro" id="IPR019251">
    <property type="entry name" value="DUF2231_TM"/>
</dbReference>
<dbReference type="AlphaFoldDB" id="A0A7W3T1T3"/>
<dbReference type="EMBL" id="VKHS01000112">
    <property type="protein sequence ID" value="MBB0229345.1"/>
    <property type="molecule type" value="Genomic_DNA"/>
</dbReference>
<dbReference type="GO" id="GO:0016705">
    <property type="term" value="F:oxidoreductase activity, acting on paired donors, with incorporation or reduction of molecular oxygen"/>
    <property type="evidence" value="ECO:0007669"/>
    <property type="project" value="UniProtKB-ARBA"/>
</dbReference>
<evidence type="ECO:0000256" key="3">
    <source>
        <dbReference type="ARBA" id="ARBA00023002"/>
    </source>
</evidence>
<keyword evidence="4" id="KW-0408">Iron</keyword>
<gene>
    <name evidence="9" type="ORF">FOE67_07415</name>
</gene>
<sequence length="337" mass="35578">MNAANGNGRRSAGPGRFLSAVDRLERYPGADRLIDSIGRRIRALPLGPVRDVLHGKPIGHPAHPLLVQMPIGAWFSAGVLDLLPGEGRRRAARTLVGVGTVAAVPSAWAGWVDWAELHRQQKRVGLVHAAVNVAAVGVYATSWATRRAGRHTAGRALGWTGFALVGISGALGGHMAYRQASGANHAEEVPHLVGPGWHAIADVADLPVGEPVRRHVDGVPVVVVRESGTTVHVLAERCSHLAGPLSEGTLEDGCVRCPWHGSLFRLVDGWNVEGPATSPQPAFDSRIVDGRLEVRLRHLAGAGEAEEGAEPSDSHHDSDASDEWKLRHGGESGGKAA</sequence>
<dbReference type="PANTHER" id="PTHR21266:SF60">
    <property type="entry name" value="3-KETOSTEROID-9-ALPHA-MONOOXYGENASE, OXYGENASE COMPONENT"/>
    <property type="match status" value="1"/>
</dbReference>
<dbReference type="SUPFAM" id="SSF50022">
    <property type="entry name" value="ISP domain"/>
    <property type="match status" value="1"/>
</dbReference>
<keyword evidence="10" id="KW-1185">Reference proteome</keyword>
<dbReference type="GO" id="GO:0046872">
    <property type="term" value="F:metal ion binding"/>
    <property type="evidence" value="ECO:0007669"/>
    <property type="project" value="UniProtKB-KW"/>
</dbReference>
<dbReference type="Pfam" id="PF00355">
    <property type="entry name" value="Rieske"/>
    <property type="match status" value="1"/>
</dbReference>
<evidence type="ECO:0000313" key="9">
    <source>
        <dbReference type="EMBL" id="MBB0229345.1"/>
    </source>
</evidence>
<evidence type="ECO:0000256" key="2">
    <source>
        <dbReference type="ARBA" id="ARBA00022723"/>
    </source>
</evidence>
<reference evidence="10" key="1">
    <citation type="submission" date="2019-10" db="EMBL/GenBank/DDBJ databases">
        <title>Streptomyces sp. nov., a novel actinobacterium isolated from alkaline environment.</title>
        <authorList>
            <person name="Golinska P."/>
        </authorList>
    </citation>
    <scope>NUCLEOTIDE SEQUENCE [LARGE SCALE GENOMIC DNA]</scope>
    <source>
        <strain evidence="10">DSM 42108</strain>
    </source>
</reference>
<keyword evidence="5" id="KW-0411">Iron-sulfur</keyword>
<dbReference type="Gene3D" id="2.102.10.10">
    <property type="entry name" value="Rieske [2Fe-2S] iron-sulphur domain"/>
    <property type="match status" value="1"/>
</dbReference>
<dbReference type="InterPro" id="IPR050584">
    <property type="entry name" value="Cholesterol_7-desaturase"/>
</dbReference>
<feature type="transmembrane region" description="Helical" evidence="7">
    <location>
        <begin position="95"/>
        <end position="112"/>
    </location>
</feature>
<dbReference type="InterPro" id="IPR017941">
    <property type="entry name" value="Rieske_2Fe-2S"/>
</dbReference>
<dbReference type="InterPro" id="IPR036922">
    <property type="entry name" value="Rieske_2Fe-2S_sf"/>
</dbReference>
<evidence type="ECO:0000256" key="7">
    <source>
        <dbReference type="SAM" id="Phobius"/>
    </source>
</evidence>
<keyword evidence="3" id="KW-0560">Oxidoreductase</keyword>
<dbReference type="RefSeq" id="WP_182661743.1">
    <property type="nucleotide sequence ID" value="NZ_VKHS01000112.1"/>
</dbReference>
<feature type="domain" description="Rieske" evidence="8">
    <location>
        <begin position="198"/>
        <end position="294"/>
    </location>
</feature>
<comment type="caution">
    <text evidence="9">The sequence shown here is derived from an EMBL/GenBank/DDBJ whole genome shotgun (WGS) entry which is preliminary data.</text>
</comment>
<dbReference type="Pfam" id="PF09990">
    <property type="entry name" value="DUF2231"/>
    <property type="match status" value="1"/>
</dbReference>
<proteinExistence type="predicted"/>
<evidence type="ECO:0000256" key="1">
    <source>
        <dbReference type="ARBA" id="ARBA00022714"/>
    </source>
</evidence>
<feature type="compositionally biased region" description="Basic and acidic residues" evidence="6">
    <location>
        <begin position="312"/>
        <end position="330"/>
    </location>
</feature>
<name>A0A7W3T1T3_9ACTN</name>
<keyword evidence="7" id="KW-0472">Membrane</keyword>
<dbReference type="PANTHER" id="PTHR21266">
    <property type="entry name" value="IRON-SULFUR DOMAIN CONTAINING PROTEIN"/>
    <property type="match status" value="1"/>
</dbReference>